<reference evidence="1" key="1">
    <citation type="journal article" date="2021" name="Gut Microbes">
        <title>A synthetic consortium of 100 gut commensals modulates the composition and function in a colon model of the microbiome of elderly subjects.</title>
        <authorList>
            <person name="Perez M."/>
            <person name="Ntemiri A."/>
            <person name="Tan H."/>
            <person name="Harris H.M.B."/>
            <person name="Roager H.M."/>
            <person name="Ribiere C."/>
            <person name="O'Toole P.W."/>
        </authorList>
    </citation>
    <scope>NUCLEOTIDE SEQUENCE</scope>
    <source>
        <strain evidence="1">MCC335</strain>
    </source>
</reference>
<dbReference type="RefSeq" id="WP_117452099.1">
    <property type="nucleotide sequence ID" value="NZ_CABJDD010000022.1"/>
</dbReference>
<protein>
    <submittedName>
        <fullName evidence="1">Extracellular solute-binding protein</fullName>
    </submittedName>
</protein>
<dbReference type="PANTHER" id="PTHR43649:SF12">
    <property type="entry name" value="DIACETYLCHITOBIOSE BINDING PROTEIN DASA"/>
    <property type="match status" value="1"/>
</dbReference>
<dbReference type="Pfam" id="PF13416">
    <property type="entry name" value="SBP_bac_8"/>
    <property type="match status" value="1"/>
</dbReference>
<name>A0AA41FAY6_9FIRM</name>
<dbReference type="Gene3D" id="2.120.10.30">
    <property type="entry name" value="TolB, C-terminal domain"/>
    <property type="match status" value="1"/>
</dbReference>
<dbReference type="EMBL" id="WQPS01000003">
    <property type="protein sequence ID" value="MBT9808283.1"/>
    <property type="molecule type" value="Genomic_DNA"/>
</dbReference>
<evidence type="ECO:0000313" key="1">
    <source>
        <dbReference type="EMBL" id="MBT9808283.1"/>
    </source>
</evidence>
<proteinExistence type="predicted"/>
<dbReference type="Proteomes" id="UP000708338">
    <property type="component" value="Unassembled WGS sequence"/>
</dbReference>
<organism evidence="1 2">
    <name type="scientific">Enterocloster citroniae</name>
    <dbReference type="NCBI Taxonomy" id="358743"/>
    <lineage>
        <taxon>Bacteria</taxon>
        <taxon>Bacillati</taxon>
        <taxon>Bacillota</taxon>
        <taxon>Clostridia</taxon>
        <taxon>Lachnospirales</taxon>
        <taxon>Lachnospiraceae</taxon>
        <taxon>Enterocloster</taxon>
    </lineage>
</organism>
<dbReference type="InterPro" id="IPR006059">
    <property type="entry name" value="SBP"/>
</dbReference>
<dbReference type="AlphaFoldDB" id="A0AA41FAY6"/>
<dbReference type="InterPro" id="IPR050490">
    <property type="entry name" value="Bact_solute-bd_prot1"/>
</dbReference>
<dbReference type="Gene3D" id="3.40.190.10">
    <property type="entry name" value="Periplasmic binding protein-like II"/>
    <property type="match status" value="1"/>
</dbReference>
<evidence type="ECO:0000313" key="2">
    <source>
        <dbReference type="Proteomes" id="UP000708338"/>
    </source>
</evidence>
<accession>A0AA41FAY6</accession>
<gene>
    <name evidence="1" type="ORF">GPL26_01305</name>
</gene>
<dbReference type="PANTHER" id="PTHR43649">
    <property type="entry name" value="ARABINOSE-BINDING PROTEIN-RELATED"/>
    <property type="match status" value="1"/>
</dbReference>
<comment type="caution">
    <text evidence="1">The sequence shown here is derived from an EMBL/GenBank/DDBJ whole genome shotgun (WGS) entry which is preliminary data.</text>
</comment>
<dbReference type="PROSITE" id="PS51257">
    <property type="entry name" value="PROKAR_LIPOPROTEIN"/>
    <property type="match status" value="1"/>
</dbReference>
<dbReference type="InterPro" id="IPR011042">
    <property type="entry name" value="6-blade_b-propeller_TolB-like"/>
</dbReference>
<sequence>MEVAMRKKIKRIFTILGITAMIFTVTACGNRMDTMQPAASYVADFFDIPDTVTEIERLLLKDDMAYLCCLEEDGTSYLAAMDIDDGKFLKQNLDLDASVSLLDFGFAPDNSIWAVCLEQAGGYSLRKFDNSGSQVQSVGLAGVMDSPVISAVGRDLFLSIDMEGNICVAAKGGNTLVYLFDNNGSFLFSLDYEGNLMTTTTTAKGQIGICATSSDRMNYDLLTVDMESRDWRKDKICLGATAGLYGGVNKDFYRFDSSVLYGYAAGAQEGIPVFNWSDMGLGTSEVHLGECTDGRFVVLAASSNQTGVLSYEMAVLAKGEDEREILSMVSLTATPGIVQAVSDFNKTNDRYKVELTEYFPYAQNVSNEEWDNAILNLNTRIISGDMPDILDMSNLSVQIYLGKGLLEDLYPYMEHDPEIRTEDYFENVFEAISLDGKLPYLTDGAAISTMLAGADVVDGSNGWTVQDLEKVLDTYGANSIDNLSGASFLRDMLQTDGSFIDWSLGKCSFDSPEFVKMLEFAGKIQESSQNGFGGMEISDTYAAAYETVLSVYHITRYRNYYNGNLRFLGLPGGGGEYHVIKPEVKVGISSSSTRKEGAWEFVRTLLTEEHQMSCMMLPIHKRAFDKVTQAAVDGKSVWTWIYEDGKATKEDAELTKQLLSSAAYVENDNQTLESLILEEAREYFSGARSALEAAERIQSRASLYINEQM</sequence>
<dbReference type="SUPFAM" id="SSF53850">
    <property type="entry name" value="Periplasmic binding protein-like II"/>
    <property type="match status" value="1"/>
</dbReference>
<dbReference type="SUPFAM" id="SSF69304">
    <property type="entry name" value="Tricorn protease N-terminal domain"/>
    <property type="match status" value="1"/>
</dbReference>